<dbReference type="Proteomes" id="UP000325315">
    <property type="component" value="Unassembled WGS sequence"/>
</dbReference>
<reference evidence="2" key="1">
    <citation type="journal article" date="2019" name="Plant Biotechnol. J.">
        <title>Genome sequencing of the Australian wild diploid species Gossypium australe highlights disease resistance and delayed gland morphogenesis.</title>
        <authorList>
            <person name="Cai Y."/>
            <person name="Cai X."/>
            <person name="Wang Q."/>
            <person name="Wang P."/>
            <person name="Zhang Y."/>
            <person name="Cai C."/>
            <person name="Xu Y."/>
            <person name="Wang K."/>
            <person name="Zhou Z."/>
            <person name="Wang C."/>
            <person name="Geng S."/>
            <person name="Li B."/>
            <person name="Dong Q."/>
            <person name="Hou Y."/>
            <person name="Wang H."/>
            <person name="Ai P."/>
            <person name="Liu Z."/>
            <person name="Yi F."/>
            <person name="Sun M."/>
            <person name="An G."/>
            <person name="Cheng J."/>
            <person name="Zhang Y."/>
            <person name="Shi Q."/>
            <person name="Xie Y."/>
            <person name="Shi X."/>
            <person name="Chang Y."/>
            <person name="Huang F."/>
            <person name="Chen Y."/>
            <person name="Hong S."/>
            <person name="Mi L."/>
            <person name="Sun Q."/>
            <person name="Zhang L."/>
            <person name="Zhou B."/>
            <person name="Peng R."/>
            <person name="Zhang X."/>
            <person name="Liu F."/>
        </authorList>
    </citation>
    <scope>NUCLEOTIDE SEQUENCE [LARGE SCALE GENOMIC DNA]</scope>
    <source>
        <strain evidence="2">cv. PA1801</strain>
    </source>
</reference>
<gene>
    <name evidence="1" type="ORF">EPI10_021482</name>
</gene>
<evidence type="ECO:0000313" key="2">
    <source>
        <dbReference type="Proteomes" id="UP000325315"/>
    </source>
</evidence>
<accession>A0A5B6WIU3</accession>
<organism evidence="1 2">
    <name type="scientific">Gossypium australe</name>
    <dbReference type="NCBI Taxonomy" id="47621"/>
    <lineage>
        <taxon>Eukaryota</taxon>
        <taxon>Viridiplantae</taxon>
        <taxon>Streptophyta</taxon>
        <taxon>Embryophyta</taxon>
        <taxon>Tracheophyta</taxon>
        <taxon>Spermatophyta</taxon>
        <taxon>Magnoliopsida</taxon>
        <taxon>eudicotyledons</taxon>
        <taxon>Gunneridae</taxon>
        <taxon>Pentapetalae</taxon>
        <taxon>rosids</taxon>
        <taxon>malvids</taxon>
        <taxon>Malvales</taxon>
        <taxon>Malvaceae</taxon>
        <taxon>Malvoideae</taxon>
        <taxon>Gossypium</taxon>
    </lineage>
</organism>
<dbReference type="InterPro" id="IPR021109">
    <property type="entry name" value="Peptidase_aspartic_dom_sf"/>
</dbReference>
<name>A0A5B6WIU3_9ROSI</name>
<dbReference type="AlphaFoldDB" id="A0A5B6WIU3"/>
<dbReference type="CDD" id="cd00303">
    <property type="entry name" value="retropepsin_like"/>
    <property type="match status" value="1"/>
</dbReference>
<dbReference type="Gene3D" id="2.40.70.10">
    <property type="entry name" value="Acid Proteases"/>
    <property type="match status" value="1"/>
</dbReference>
<keyword evidence="2" id="KW-1185">Reference proteome</keyword>
<comment type="caution">
    <text evidence="1">The sequence shown here is derived from an EMBL/GenBank/DDBJ whole genome shotgun (WGS) entry which is preliminary data.</text>
</comment>
<evidence type="ECO:0000313" key="1">
    <source>
        <dbReference type="EMBL" id="KAA3481086.1"/>
    </source>
</evidence>
<dbReference type="Pfam" id="PF08284">
    <property type="entry name" value="RVP_2"/>
    <property type="match status" value="1"/>
</dbReference>
<dbReference type="EMBL" id="SMMG02000003">
    <property type="protein sequence ID" value="KAA3481086.1"/>
    <property type="molecule type" value="Genomic_DNA"/>
</dbReference>
<protein>
    <submittedName>
        <fullName evidence="1">Aspartic peptidase</fullName>
    </submittedName>
</protein>
<dbReference type="OrthoDB" id="999913at2759"/>
<proteinExistence type="predicted"/>
<sequence length="164" mass="18398">MDLDTGTTTLVLSLHALQGYKGHNTMRLSAKIWQVDVIILVDSGSTHNFVDSKIVKRGNLPVEQASQMKIMIAKRGSLCIQGLCRVVEWQAQCHKFVTDFIVLSVKGCDLTKLNMSPALAQKDLQQLLMEYNDVFRVPDGLPLARIQDHKIPLQYKAKVVNVRP</sequence>